<dbReference type="InterPro" id="IPR011712">
    <property type="entry name" value="Sig_transdc_His_kin_sub3_dim/P"/>
</dbReference>
<evidence type="ECO:0000313" key="6">
    <source>
        <dbReference type="Proteomes" id="UP000435036"/>
    </source>
</evidence>
<evidence type="ECO:0000256" key="2">
    <source>
        <dbReference type="ARBA" id="ARBA00022777"/>
    </source>
</evidence>
<evidence type="ECO:0000256" key="1">
    <source>
        <dbReference type="ARBA" id="ARBA00022679"/>
    </source>
</evidence>
<dbReference type="SMART" id="SM00387">
    <property type="entry name" value="HATPase_c"/>
    <property type="match status" value="1"/>
</dbReference>
<dbReference type="Gene3D" id="1.20.5.1930">
    <property type="match status" value="1"/>
</dbReference>
<dbReference type="SUPFAM" id="SSF55785">
    <property type="entry name" value="PYP-like sensor domain (PAS domain)"/>
    <property type="match status" value="1"/>
</dbReference>
<organism evidence="5 6">
    <name type="scientific">Sphingobacterium humi</name>
    <dbReference type="NCBI Taxonomy" id="1796905"/>
    <lineage>
        <taxon>Bacteria</taxon>
        <taxon>Pseudomonadati</taxon>
        <taxon>Bacteroidota</taxon>
        <taxon>Sphingobacteriia</taxon>
        <taxon>Sphingobacteriales</taxon>
        <taxon>Sphingobacteriaceae</taxon>
        <taxon>Sphingobacterium</taxon>
    </lineage>
</organism>
<dbReference type="GO" id="GO:0000155">
    <property type="term" value="F:phosphorelay sensor kinase activity"/>
    <property type="evidence" value="ECO:0007669"/>
    <property type="project" value="InterPro"/>
</dbReference>
<dbReference type="InterPro" id="IPR036890">
    <property type="entry name" value="HATPase_C_sf"/>
</dbReference>
<keyword evidence="2 5" id="KW-0418">Kinase</keyword>
<dbReference type="SUPFAM" id="SSF55874">
    <property type="entry name" value="ATPase domain of HSP90 chaperone/DNA topoisomerase II/histidine kinase"/>
    <property type="match status" value="1"/>
</dbReference>
<dbReference type="AlphaFoldDB" id="A0A6N8KXM2"/>
<keyword evidence="1" id="KW-0808">Transferase</keyword>
<dbReference type="EMBL" id="WSQA01000001">
    <property type="protein sequence ID" value="MVZ60668.1"/>
    <property type="molecule type" value="Genomic_DNA"/>
</dbReference>
<dbReference type="GO" id="GO:0046983">
    <property type="term" value="F:protein dimerization activity"/>
    <property type="evidence" value="ECO:0007669"/>
    <property type="project" value="InterPro"/>
</dbReference>
<dbReference type="PANTHER" id="PTHR24421">
    <property type="entry name" value="NITRATE/NITRITE SENSOR PROTEIN NARX-RELATED"/>
    <property type="match status" value="1"/>
</dbReference>
<gene>
    <name evidence="5" type="ORF">GQF63_01400</name>
</gene>
<dbReference type="Pfam" id="PF07730">
    <property type="entry name" value="HisKA_3"/>
    <property type="match status" value="1"/>
</dbReference>
<evidence type="ECO:0000259" key="4">
    <source>
        <dbReference type="PROSITE" id="PS50109"/>
    </source>
</evidence>
<dbReference type="OrthoDB" id="5401121at2"/>
<keyword evidence="6" id="KW-1185">Reference proteome</keyword>
<comment type="caution">
    <text evidence="5">The sequence shown here is derived from an EMBL/GenBank/DDBJ whole genome shotgun (WGS) entry which is preliminary data.</text>
</comment>
<dbReference type="GO" id="GO:0016020">
    <property type="term" value="C:membrane"/>
    <property type="evidence" value="ECO:0007669"/>
    <property type="project" value="InterPro"/>
</dbReference>
<dbReference type="InterPro" id="IPR000014">
    <property type="entry name" value="PAS"/>
</dbReference>
<dbReference type="PROSITE" id="PS50109">
    <property type="entry name" value="HIS_KIN"/>
    <property type="match status" value="1"/>
</dbReference>
<dbReference type="InterPro" id="IPR003594">
    <property type="entry name" value="HATPase_dom"/>
</dbReference>
<feature type="domain" description="Histidine kinase" evidence="4">
    <location>
        <begin position="271"/>
        <end position="359"/>
    </location>
</feature>
<reference evidence="5 6" key="1">
    <citation type="submission" date="2019-12" db="EMBL/GenBank/DDBJ databases">
        <authorList>
            <person name="Dong K."/>
        </authorList>
    </citation>
    <scope>NUCLEOTIDE SEQUENCE [LARGE SCALE GENOMIC DNA]</scope>
    <source>
        <strain evidence="5 6">JCM 31225</strain>
    </source>
</reference>
<dbReference type="CDD" id="cd00130">
    <property type="entry name" value="PAS"/>
    <property type="match status" value="1"/>
</dbReference>
<dbReference type="Gene3D" id="3.30.565.10">
    <property type="entry name" value="Histidine kinase-like ATPase, C-terminal domain"/>
    <property type="match status" value="1"/>
</dbReference>
<dbReference type="PANTHER" id="PTHR24421:SF59">
    <property type="entry name" value="OXYGEN SENSOR HISTIDINE KINASE NREB"/>
    <property type="match status" value="1"/>
</dbReference>
<protein>
    <submittedName>
        <fullName evidence="5">Histidine kinase</fullName>
    </submittedName>
</protein>
<name>A0A6N8KXM2_9SPHI</name>
<evidence type="ECO:0000256" key="3">
    <source>
        <dbReference type="ARBA" id="ARBA00023012"/>
    </source>
</evidence>
<keyword evidence="3" id="KW-0902">Two-component regulatory system</keyword>
<dbReference type="InterPro" id="IPR050482">
    <property type="entry name" value="Sensor_HK_TwoCompSys"/>
</dbReference>
<evidence type="ECO:0000313" key="5">
    <source>
        <dbReference type="EMBL" id="MVZ60668.1"/>
    </source>
</evidence>
<accession>A0A6N8KXM2</accession>
<dbReference type="InterPro" id="IPR035965">
    <property type="entry name" value="PAS-like_dom_sf"/>
</dbReference>
<dbReference type="Proteomes" id="UP000435036">
    <property type="component" value="Unassembled WGS sequence"/>
</dbReference>
<proteinExistence type="predicted"/>
<dbReference type="Gene3D" id="3.30.450.20">
    <property type="entry name" value="PAS domain"/>
    <property type="match status" value="1"/>
</dbReference>
<dbReference type="RefSeq" id="WP_160367300.1">
    <property type="nucleotide sequence ID" value="NZ_WSQA01000001.1"/>
</dbReference>
<sequence length="359" mass="41569">MNPLEHEDWNNNSRMRQYSLFDEEFGKELFSIDVFFKNGPFAYVFLDKFFQVFHVNQRFEYLFKQEEAQLRGRNIFELLHGEDALKLQTIFENKDAQHDAVLLHIAYIQGDGSFNCMDTYVKKYTNPFGEAQYCLLMFDDELKPNEEWAVDKREVFKAIVDTQEQERIRIGRQLHDSVAQLLYAVRLNLQHFVLQQPEHIAFMKPLKQLLNEAIHQIRNISVDLVPSVLHDFGLIAAVRAMVERISTVDFKVTYFLPAATEELSEDLKLVIYRILQELLNNTMKHAAATEVSIRVRMNESTILIQVQDNGVGFSASLPLSMKNGSGLRTIKNRTDLYQGELLLENNKPGAKVTVKIKGC</sequence>
<dbReference type="CDD" id="cd16917">
    <property type="entry name" value="HATPase_UhpB-NarQ-NarX-like"/>
    <property type="match status" value="1"/>
</dbReference>
<dbReference type="InterPro" id="IPR005467">
    <property type="entry name" value="His_kinase_dom"/>
</dbReference>
<dbReference type="Pfam" id="PF02518">
    <property type="entry name" value="HATPase_c"/>
    <property type="match status" value="1"/>
</dbReference>